<sequence length="443" mass="49627">MLYIYAMIALAGGFLLGYLIRSLRAVSAESALRAELARCEARIRQADDERRLLDERTEALHRAEKLCAELRAGLDARDRMDASDEARGRVMEAEFRRIASAVLEGNSRRIADAGREELDKVVAPLRERLAEFGNLVSKTYTDTAKEQYSLKEQIARLIVSSRQIGDDARKLADALTGNTRIQGDWGEHILETMLENSGLVKGREFDTQETLRGADGRTLSGDDGGRMRPDVIVHYPDKTDIIIDAKTSLTAYMDYLSATDDAGRQAAARAHVASVRRHVGELAAKSYQDHARSVDFVMMFIPNDSAYMLAMQTEPHLWMDAYERRVMIVAPSHLVSVLKMVSVLWRRDEQDANTMRIVKLAGDIYVKLTAYCESMERVGRSLDTARASYDEAVKRLSTGRDNAIRKLEQLRAMGIDTRHRRVPDRFAEGNEPDAIGDGNGDGE</sequence>
<keyword evidence="3 5" id="KW-0175">Coiled coil</keyword>
<evidence type="ECO:0000256" key="5">
    <source>
        <dbReference type="SAM" id="Coils"/>
    </source>
</evidence>
<dbReference type="GO" id="GO:0006310">
    <property type="term" value="P:DNA recombination"/>
    <property type="evidence" value="ECO:0007669"/>
    <property type="project" value="UniProtKB-KW"/>
</dbReference>
<reference evidence="7" key="1">
    <citation type="journal article" date="2021" name="PeerJ">
        <title>Extensive microbial diversity within the chicken gut microbiome revealed by metagenomics and culture.</title>
        <authorList>
            <person name="Gilroy R."/>
            <person name="Ravi A."/>
            <person name="Getino M."/>
            <person name="Pursley I."/>
            <person name="Horton D.L."/>
            <person name="Alikhan N.F."/>
            <person name="Baker D."/>
            <person name="Gharbi K."/>
            <person name="Hall N."/>
            <person name="Watson M."/>
            <person name="Adriaenssens E.M."/>
            <person name="Foster-Nyarko E."/>
            <person name="Jarju S."/>
            <person name="Secka A."/>
            <person name="Antonio M."/>
            <person name="Oren A."/>
            <person name="Chaudhuri R.R."/>
            <person name="La Ragione R."/>
            <person name="Hildebrand F."/>
            <person name="Pallen M.J."/>
        </authorList>
    </citation>
    <scope>NUCLEOTIDE SEQUENCE</scope>
    <source>
        <strain evidence="7">MalCec1-1739</strain>
    </source>
</reference>
<evidence type="ECO:0000256" key="3">
    <source>
        <dbReference type="ARBA" id="ARBA00023054"/>
    </source>
</evidence>
<reference evidence="7" key="2">
    <citation type="submission" date="2021-04" db="EMBL/GenBank/DDBJ databases">
        <authorList>
            <person name="Gilroy R."/>
        </authorList>
    </citation>
    <scope>NUCLEOTIDE SEQUENCE</scope>
    <source>
        <strain evidence="7">MalCec1-1739</strain>
    </source>
</reference>
<evidence type="ECO:0000313" key="7">
    <source>
        <dbReference type="EMBL" id="HJD53258.1"/>
    </source>
</evidence>
<name>A0A9D2ZUK7_9BACT</name>
<feature type="coiled-coil region" evidence="5">
    <location>
        <begin position="29"/>
        <end position="56"/>
    </location>
</feature>
<dbReference type="EMBL" id="DWUP01000132">
    <property type="protein sequence ID" value="HJD53258.1"/>
    <property type="molecule type" value="Genomic_DNA"/>
</dbReference>
<organism evidence="7 8">
    <name type="scientific">Candidatus Avibacteroides avistercoris</name>
    <dbReference type="NCBI Taxonomy" id="2840690"/>
    <lineage>
        <taxon>Bacteria</taxon>
        <taxon>Pseudomonadati</taxon>
        <taxon>Bacteroidota</taxon>
        <taxon>Bacteroidia</taxon>
        <taxon>Bacteroidales</taxon>
        <taxon>Bacteroidaceae</taxon>
        <taxon>Bacteroidaceae incertae sedis</taxon>
        <taxon>Candidatus Avibacteroides</taxon>
    </lineage>
</organism>
<evidence type="ECO:0000313" key="8">
    <source>
        <dbReference type="Proteomes" id="UP000787625"/>
    </source>
</evidence>
<proteinExistence type="inferred from homology"/>
<dbReference type="PANTHER" id="PTHR30563:SF0">
    <property type="entry name" value="DNA RECOMBINATION PROTEIN RMUC"/>
    <property type="match status" value="1"/>
</dbReference>
<keyword evidence="4" id="KW-0233">DNA recombination</keyword>
<dbReference type="AlphaFoldDB" id="A0A9D2ZUK7"/>
<comment type="function">
    <text evidence="1">Involved in DNA recombination.</text>
</comment>
<dbReference type="Proteomes" id="UP000787625">
    <property type="component" value="Unassembled WGS sequence"/>
</dbReference>
<evidence type="ECO:0000256" key="2">
    <source>
        <dbReference type="ARBA" id="ARBA00009840"/>
    </source>
</evidence>
<evidence type="ECO:0000256" key="4">
    <source>
        <dbReference type="ARBA" id="ARBA00023172"/>
    </source>
</evidence>
<comment type="caution">
    <text evidence="7">The sequence shown here is derived from an EMBL/GenBank/DDBJ whole genome shotgun (WGS) entry which is preliminary data.</text>
</comment>
<protein>
    <submittedName>
        <fullName evidence="7">DNA recombination protein RmuC</fullName>
    </submittedName>
</protein>
<evidence type="ECO:0000256" key="6">
    <source>
        <dbReference type="SAM" id="MobiDB-lite"/>
    </source>
</evidence>
<dbReference type="PANTHER" id="PTHR30563">
    <property type="entry name" value="DNA RECOMBINATION PROTEIN RMUC"/>
    <property type="match status" value="1"/>
</dbReference>
<gene>
    <name evidence="7" type="ORF">IAA93_05995</name>
</gene>
<evidence type="ECO:0000256" key="1">
    <source>
        <dbReference type="ARBA" id="ARBA00003416"/>
    </source>
</evidence>
<dbReference type="InterPro" id="IPR003798">
    <property type="entry name" value="DNA_recombination_RmuC"/>
</dbReference>
<dbReference type="Pfam" id="PF02646">
    <property type="entry name" value="RmuC"/>
    <property type="match status" value="1"/>
</dbReference>
<accession>A0A9D2ZUK7</accession>
<feature type="region of interest" description="Disordered" evidence="6">
    <location>
        <begin position="423"/>
        <end position="443"/>
    </location>
</feature>
<comment type="similarity">
    <text evidence="2">Belongs to the RmuC family.</text>
</comment>